<dbReference type="InterPro" id="IPR047817">
    <property type="entry name" value="ABC2_TM_bact-type"/>
</dbReference>
<protein>
    <recommendedName>
        <fullName evidence="6">Transport permease protein</fullName>
    </recommendedName>
</protein>
<dbReference type="PIRSF" id="PIRSF006648">
    <property type="entry name" value="DrrB"/>
    <property type="match status" value="1"/>
</dbReference>
<keyword evidence="3 6" id="KW-1133">Transmembrane helix</keyword>
<feature type="region of interest" description="Disordered" evidence="7">
    <location>
        <begin position="1"/>
        <end position="32"/>
    </location>
</feature>
<dbReference type="InterPro" id="IPR000412">
    <property type="entry name" value="ABC_2_transport"/>
</dbReference>
<feature type="transmembrane region" description="Helical" evidence="6">
    <location>
        <begin position="221"/>
        <end position="238"/>
    </location>
</feature>
<keyword evidence="6" id="KW-0813">Transport</keyword>
<keyword evidence="6" id="KW-1003">Cell membrane</keyword>
<dbReference type="GO" id="GO:0043190">
    <property type="term" value="C:ATP-binding cassette (ABC) transporter complex"/>
    <property type="evidence" value="ECO:0007669"/>
    <property type="project" value="InterPro"/>
</dbReference>
<keyword evidence="5" id="KW-0046">Antibiotic resistance</keyword>
<sequence length="302" mass="31980">MTTNTAATNPAADLTADPAASPPSVGPLRQGDASGSGVVVAVPVAAAKPRPLPLLRHSLTLAKRSLIKTWRTPEALIDVTLQPVIFLVIFVYIFGGAVAGSTGDYLQFLLPGILAQTIAQGAIAIGVNLNTDLEKGIFDRFRSLPIPRSAPLIGAVLGDVVRYVLVTISTFAIGYAMGFRIQTNVASAVAGCLLAVLFALSLSWVSVFVGMKVRTSGAVQGIMFLLVMPLSFASNVFVPTGSLPGWMQGFVNVNPLTHLVASMRGLFLGEPIGNHVWWTLVWCVGLVAVFLPLAMRAYRRKV</sequence>
<dbReference type="AlphaFoldDB" id="A0A4Q5N2X4"/>
<dbReference type="PROSITE" id="PS51012">
    <property type="entry name" value="ABC_TM2"/>
    <property type="match status" value="1"/>
</dbReference>
<feature type="transmembrane region" description="Helical" evidence="6">
    <location>
        <begin position="75"/>
        <end position="99"/>
    </location>
</feature>
<dbReference type="GO" id="GO:0046677">
    <property type="term" value="P:response to antibiotic"/>
    <property type="evidence" value="ECO:0007669"/>
    <property type="project" value="UniProtKB-KW"/>
</dbReference>
<dbReference type="InterPro" id="IPR051784">
    <property type="entry name" value="Nod_factor_ABC_transporter"/>
</dbReference>
<evidence type="ECO:0000313" key="9">
    <source>
        <dbReference type="EMBL" id="RYV50957.1"/>
    </source>
</evidence>
<feature type="transmembrane region" description="Helical" evidence="6">
    <location>
        <begin position="105"/>
        <end position="129"/>
    </location>
</feature>
<keyword evidence="2 6" id="KW-0812">Transmembrane</keyword>
<comment type="similarity">
    <text evidence="6">Belongs to the ABC-2 integral membrane protein family.</text>
</comment>
<evidence type="ECO:0000256" key="6">
    <source>
        <dbReference type="RuleBase" id="RU361157"/>
    </source>
</evidence>
<evidence type="ECO:0000259" key="8">
    <source>
        <dbReference type="PROSITE" id="PS51012"/>
    </source>
</evidence>
<evidence type="ECO:0000313" key="10">
    <source>
        <dbReference type="Proteomes" id="UP000293764"/>
    </source>
</evidence>
<dbReference type="Pfam" id="PF01061">
    <property type="entry name" value="ABC2_membrane"/>
    <property type="match status" value="1"/>
</dbReference>
<evidence type="ECO:0000256" key="2">
    <source>
        <dbReference type="ARBA" id="ARBA00022692"/>
    </source>
</evidence>
<dbReference type="Proteomes" id="UP000293764">
    <property type="component" value="Unassembled WGS sequence"/>
</dbReference>
<keyword evidence="10" id="KW-1185">Reference proteome</keyword>
<dbReference type="EMBL" id="SDWW01000023">
    <property type="protein sequence ID" value="RYV50957.1"/>
    <property type="molecule type" value="Genomic_DNA"/>
</dbReference>
<feature type="transmembrane region" description="Helical" evidence="6">
    <location>
        <begin position="276"/>
        <end position="295"/>
    </location>
</feature>
<evidence type="ECO:0000256" key="3">
    <source>
        <dbReference type="ARBA" id="ARBA00022989"/>
    </source>
</evidence>
<evidence type="ECO:0000256" key="7">
    <source>
        <dbReference type="SAM" id="MobiDB-lite"/>
    </source>
</evidence>
<evidence type="ECO:0000256" key="5">
    <source>
        <dbReference type="ARBA" id="ARBA00023251"/>
    </source>
</evidence>
<comment type="caution">
    <text evidence="9">The sequence shown here is derived from an EMBL/GenBank/DDBJ whole genome shotgun (WGS) entry which is preliminary data.</text>
</comment>
<accession>A0A4Q5N2X4</accession>
<proteinExistence type="inferred from homology"/>
<organism evidence="9 10">
    <name type="scientific">Pengzhenrongella frigida</name>
    <dbReference type="NCBI Taxonomy" id="1259133"/>
    <lineage>
        <taxon>Bacteria</taxon>
        <taxon>Bacillati</taxon>
        <taxon>Actinomycetota</taxon>
        <taxon>Actinomycetes</taxon>
        <taxon>Micrococcales</taxon>
        <taxon>Pengzhenrongella</taxon>
    </lineage>
</organism>
<evidence type="ECO:0000256" key="4">
    <source>
        <dbReference type="ARBA" id="ARBA00023136"/>
    </source>
</evidence>
<dbReference type="PANTHER" id="PTHR43229:SF2">
    <property type="entry name" value="NODULATION PROTEIN J"/>
    <property type="match status" value="1"/>
</dbReference>
<dbReference type="RefSeq" id="WP_130102662.1">
    <property type="nucleotide sequence ID" value="NZ_SDWW01000023.1"/>
</dbReference>
<dbReference type="GO" id="GO:0140359">
    <property type="term" value="F:ABC-type transporter activity"/>
    <property type="evidence" value="ECO:0007669"/>
    <property type="project" value="InterPro"/>
</dbReference>
<dbReference type="OrthoDB" id="670210at2"/>
<dbReference type="InterPro" id="IPR013525">
    <property type="entry name" value="ABC2_TM"/>
</dbReference>
<feature type="transmembrane region" description="Helical" evidence="6">
    <location>
        <begin position="185"/>
        <end position="209"/>
    </location>
</feature>
<dbReference type="PANTHER" id="PTHR43229">
    <property type="entry name" value="NODULATION PROTEIN J"/>
    <property type="match status" value="1"/>
</dbReference>
<comment type="subcellular location">
    <subcellularLocation>
        <location evidence="6">Cell membrane</location>
        <topology evidence="6">Multi-pass membrane protein</topology>
    </subcellularLocation>
    <subcellularLocation>
        <location evidence="1">Membrane</location>
        <topology evidence="1">Multi-pass membrane protein</topology>
    </subcellularLocation>
</comment>
<feature type="compositionally biased region" description="Low complexity" evidence="7">
    <location>
        <begin position="1"/>
        <end position="19"/>
    </location>
</feature>
<gene>
    <name evidence="9" type="ORF">EUA98_10635</name>
</gene>
<keyword evidence="4 6" id="KW-0472">Membrane</keyword>
<feature type="transmembrane region" description="Helical" evidence="6">
    <location>
        <begin position="150"/>
        <end position="173"/>
    </location>
</feature>
<name>A0A4Q5N2X4_9MICO</name>
<reference evidence="9 10" key="1">
    <citation type="submission" date="2019-01" db="EMBL/GenBank/DDBJ databases">
        <title>Novel species of Cellulomonas.</title>
        <authorList>
            <person name="Liu Q."/>
            <person name="Xin Y.-H."/>
        </authorList>
    </citation>
    <scope>NUCLEOTIDE SEQUENCE [LARGE SCALE GENOMIC DNA]</scope>
    <source>
        <strain evidence="9 10">HLT2-17</strain>
    </source>
</reference>
<feature type="domain" description="ABC transmembrane type-2" evidence="8">
    <location>
        <begin position="74"/>
        <end position="301"/>
    </location>
</feature>
<evidence type="ECO:0000256" key="1">
    <source>
        <dbReference type="ARBA" id="ARBA00004141"/>
    </source>
</evidence>